<dbReference type="EMBL" id="RAWG01000082">
    <property type="protein sequence ID" value="RKH42670.1"/>
    <property type="molecule type" value="Genomic_DNA"/>
</dbReference>
<dbReference type="Pfam" id="PF25876">
    <property type="entry name" value="HH_MFP_RND"/>
    <property type="match status" value="1"/>
</dbReference>
<dbReference type="Gene3D" id="1.10.287.470">
    <property type="entry name" value="Helix hairpin bin"/>
    <property type="match status" value="1"/>
</dbReference>
<dbReference type="Gene3D" id="2.40.30.170">
    <property type="match status" value="1"/>
</dbReference>
<dbReference type="PANTHER" id="PTHR30438:SF2">
    <property type="entry name" value="MEMBRANE PROTEIN"/>
    <property type="match status" value="1"/>
</dbReference>
<keyword evidence="1" id="KW-0175">Coiled coil</keyword>
<gene>
    <name evidence="4" type="ORF">D7X12_15200</name>
</gene>
<organism evidence="4 5">
    <name type="scientific">Corallococcus sicarius</name>
    <dbReference type="NCBI Taxonomy" id="2316726"/>
    <lineage>
        <taxon>Bacteria</taxon>
        <taxon>Pseudomonadati</taxon>
        <taxon>Myxococcota</taxon>
        <taxon>Myxococcia</taxon>
        <taxon>Myxococcales</taxon>
        <taxon>Cystobacterineae</taxon>
        <taxon>Myxococcaceae</taxon>
        <taxon>Corallococcus</taxon>
    </lineage>
</organism>
<evidence type="ECO:0000313" key="5">
    <source>
        <dbReference type="Proteomes" id="UP000273405"/>
    </source>
</evidence>
<dbReference type="AlphaFoldDB" id="A0A3A8NH18"/>
<feature type="domain" description="Multidrug resistance protein MdtA-like alpha-helical hairpin" evidence="3">
    <location>
        <begin position="105"/>
        <end position="171"/>
    </location>
</feature>
<dbReference type="SUPFAM" id="SSF111369">
    <property type="entry name" value="HlyD-like secretion proteins"/>
    <property type="match status" value="1"/>
</dbReference>
<evidence type="ECO:0000256" key="2">
    <source>
        <dbReference type="SAM" id="Phobius"/>
    </source>
</evidence>
<dbReference type="RefSeq" id="WP_120625995.1">
    <property type="nucleotide sequence ID" value="NZ_RAWG01000082.1"/>
</dbReference>
<feature type="transmembrane region" description="Helical" evidence="2">
    <location>
        <begin position="12"/>
        <end position="29"/>
    </location>
</feature>
<comment type="caution">
    <text evidence="4">The sequence shown here is derived from an EMBL/GenBank/DDBJ whole genome shotgun (WGS) entry which is preliminary data.</text>
</comment>
<dbReference type="Proteomes" id="UP000273405">
    <property type="component" value="Unassembled WGS sequence"/>
</dbReference>
<sequence>MPKNPKGKMKWVIGLIAIAIAVFIGFRYVKGRQSRLPEGIVSGNGRIEAKLVDVAAKEPLRVKEIVVNEGDLVKPGQVLVQLDTTTLESSLAEANANLAAMQESLAVAQASIARQKSEIELATIEADRARKLVAQGAGSQRELDVRTSQLATTQASLAEAEATVKTSRQQIEVARASAATIKTRIADATLKSPATGRVLYRLAEPGEVLAPGGPALTLVNLEDVYMEIFLPASEAARMKLGSEARLTVDFEPDRSIPGYVSFVSPEAQFTPKQVETKSEREKLMFRVKLQVPRELASRYVERIKTGIRGVGYVKVDPSATWPAQLQNVITAEAEPQSRR</sequence>
<dbReference type="PANTHER" id="PTHR30438">
    <property type="entry name" value="36 KDA ANTIGEN-RELATED"/>
    <property type="match status" value="1"/>
</dbReference>
<keyword evidence="2" id="KW-1133">Transmembrane helix</keyword>
<evidence type="ECO:0000256" key="1">
    <source>
        <dbReference type="SAM" id="Coils"/>
    </source>
</evidence>
<evidence type="ECO:0000313" key="4">
    <source>
        <dbReference type="EMBL" id="RKH42670.1"/>
    </source>
</evidence>
<name>A0A3A8NH18_9BACT</name>
<accession>A0A3A8NH18</accession>
<dbReference type="OrthoDB" id="9778236at2"/>
<proteinExistence type="predicted"/>
<reference evidence="5" key="1">
    <citation type="submission" date="2018-09" db="EMBL/GenBank/DDBJ databases">
        <authorList>
            <person name="Livingstone P.G."/>
            <person name="Whitworth D.E."/>
        </authorList>
    </citation>
    <scope>NUCLEOTIDE SEQUENCE [LARGE SCALE GENOMIC DNA]</scope>
    <source>
        <strain evidence="5">CA040B</strain>
    </source>
</reference>
<evidence type="ECO:0000259" key="3">
    <source>
        <dbReference type="Pfam" id="PF25876"/>
    </source>
</evidence>
<dbReference type="Gene3D" id="2.40.50.100">
    <property type="match status" value="1"/>
</dbReference>
<protein>
    <submittedName>
        <fullName evidence="4">HlyD family efflux transporter periplasmic adaptor subunit</fullName>
    </submittedName>
</protein>
<keyword evidence="2" id="KW-0472">Membrane</keyword>
<dbReference type="GO" id="GO:0005886">
    <property type="term" value="C:plasma membrane"/>
    <property type="evidence" value="ECO:0007669"/>
    <property type="project" value="TreeGrafter"/>
</dbReference>
<keyword evidence="2" id="KW-0812">Transmembrane</keyword>
<feature type="coiled-coil region" evidence="1">
    <location>
        <begin position="91"/>
        <end position="177"/>
    </location>
</feature>
<dbReference type="InterPro" id="IPR058624">
    <property type="entry name" value="MdtA-like_HH"/>
</dbReference>
<keyword evidence="5" id="KW-1185">Reference proteome</keyword>